<name>A0A369T8R0_9PROT</name>
<dbReference type="SUPFAM" id="SSF50630">
    <property type="entry name" value="Acid proteases"/>
    <property type="match status" value="1"/>
</dbReference>
<dbReference type="AlphaFoldDB" id="A0A369T8R0"/>
<feature type="signal peptide" evidence="1">
    <location>
        <begin position="1"/>
        <end position="21"/>
    </location>
</feature>
<dbReference type="EMBL" id="QPMH01000009">
    <property type="protein sequence ID" value="RDD61719.1"/>
    <property type="molecule type" value="Genomic_DNA"/>
</dbReference>
<evidence type="ECO:0000313" key="4">
    <source>
        <dbReference type="Proteomes" id="UP000253941"/>
    </source>
</evidence>
<dbReference type="InterPro" id="IPR021109">
    <property type="entry name" value="Peptidase_aspartic_dom_sf"/>
</dbReference>
<keyword evidence="4" id="KW-1185">Reference proteome</keyword>
<evidence type="ECO:0000256" key="1">
    <source>
        <dbReference type="SAM" id="SignalP"/>
    </source>
</evidence>
<organism evidence="3 4">
    <name type="scientific">Ferruginivarius sediminum</name>
    <dbReference type="NCBI Taxonomy" id="2661937"/>
    <lineage>
        <taxon>Bacteria</taxon>
        <taxon>Pseudomonadati</taxon>
        <taxon>Pseudomonadota</taxon>
        <taxon>Alphaproteobacteria</taxon>
        <taxon>Rhodospirillales</taxon>
        <taxon>Rhodospirillaceae</taxon>
        <taxon>Ferruginivarius</taxon>
    </lineage>
</organism>
<protein>
    <recommendedName>
        <fullName evidence="2">Retropepsin-like aspartic endopeptidase domain-containing protein</fullName>
    </recommendedName>
</protein>
<dbReference type="PANTHER" id="PTHR38037:SF2">
    <property type="entry name" value="ATP-DEPENDENT ZINC PROTEASE DOMAIN-CONTAINING PROTEIN-RELATED"/>
    <property type="match status" value="1"/>
</dbReference>
<evidence type="ECO:0000259" key="2">
    <source>
        <dbReference type="Pfam" id="PF05618"/>
    </source>
</evidence>
<gene>
    <name evidence="3" type="ORF">DRB17_11015</name>
</gene>
<accession>A0A369T8R0</accession>
<comment type="caution">
    <text evidence="3">The sequence shown here is derived from an EMBL/GenBank/DDBJ whole genome shotgun (WGS) entry which is preliminary data.</text>
</comment>
<reference evidence="3 4" key="1">
    <citation type="submission" date="2018-07" db="EMBL/GenBank/DDBJ databases">
        <title>Venubactetium sediminum gen. nov., sp. nov., isolated from a marine solar saltern.</title>
        <authorList>
            <person name="Wang S."/>
        </authorList>
    </citation>
    <scope>NUCLEOTIDE SEQUENCE [LARGE SCALE GENOMIC DNA]</scope>
    <source>
        <strain evidence="3 4">WD2A32</strain>
    </source>
</reference>
<proteinExistence type="predicted"/>
<evidence type="ECO:0000313" key="3">
    <source>
        <dbReference type="EMBL" id="RDD61719.1"/>
    </source>
</evidence>
<feature type="domain" description="Retropepsin-like aspartic endopeptidase" evidence="2">
    <location>
        <begin position="28"/>
        <end position="170"/>
    </location>
</feature>
<dbReference type="Gene3D" id="2.40.70.10">
    <property type="entry name" value="Acid Proteases"/>
    <property type="match status" value="1"/>
</dbReference>
<dbReference type="PANTHER" id="PTHR38037">
    <property type="entry name" value="ZN_PROTEASE DOMAIN-CONTAINING PROTEIN"/>
    <property type="match status" value="1"/>
</dbReference>
<feature type="chain" id="PRO_5016769099" description="Retropepsin-like aspartic endopeptidase domain-containing protein" evidence="1">
    <location>
        <begin position="22"/>
        <end position="178"/>
    </location>
</feature>
<dbReference type="InterPro" id="IPR008503">
    <property type="entry name" value="Asp_endopeptidase"/>
</dbReference>
<dbReference type="Pfam" id="PF05618">
    <property type="entry name" value="Zn_protease"/>
    <property type="match status" value="1"/>
</dbReference>
<dbReference type="RefSeq" id="WP_114582262.1">
    <property type="nucleotide sequence ID" value="NZ_QPMH01000009.1"/>
</dbReference>
<keyword evidence="1" id="KW-0732">Signal</keyword>
<dbReference type="Proteomes" id="UP000253941">
    <property type="component" value="Unassembled WGS sequence"/>
</dbReference>
<sequence length="178" mass="19830">MLARILAVSAVLAALAGLAKAEDRPLQIVGWMEKVRIPAYGVTLTAKNDTGADTASLHAENIEAFEKDGEDWVRFDLVVQEERDRDDGEDQERRTIDASAMVVDDVLIKDLHGPSKRRYVIKLGLCMDHIYREVEVNLADRSGYSTRLLLGRNFLAGQVLVDSSLEFTRDPACDPDDE</sequence>